<sequence length="295" mass="31840">MAPQNILITGSSAGFGAALVHQFLSAGHNVIATSRNPARTPDLVSSITSHPSGRGRWLTLDVTSPQETISATIREAESHFGPLDVVINNAGYSVLGAVEAMDEEKARVQFDTNFWGPLRVIKAVVPGMRERRRGTVVNVSSIAGLQGIPSTGIYAASKHALEALSESLSLELAPFNVRVLLIQPGGFRTNFLNPTTSLQTLPFPPAYTSTPLHTALDRFAAYEGHQLGDPEEGAKRIYEAVMQEGMWKEVGADGKGWLRLMIGSDAWERGTKALEGKLENIRGLRRVAASTDIKK</sequence>
<dbReference type="InterPro" id="IPR057326">
    <property type="entry name" value="KR_dom"/>
</dbReference>
<dbReference type="STRING" id="1220924.W2SEA0"/>
<evidence type="ECO:0000256" key="2">
    <source>
        <dbReference type="ARBA" id="ARBA00022857"/>
    </source>
</evidence>
<dbReference type="EMBL" id="KB822711">
    <property type="protein sequence ID" value="ETN46239.1"/>
    <property type="molecule type" value="Genomic_DNA"/>
</dbReference>
<dbReference type="Proteomes" id="UP000030752">
    <property type="component" value="Unassembled WGS sequence"/>
</dbReference>
<dbReference type="PRINTS" id="PR00081">
    <property type="entry name" value="GDHRDH"/>
</dbReference>
<dbReference type="GeneID" id="19967762"/>
<dbReference type="OrthoDB" id="1274115at2759"/>
<gene>
    <name evidence="6" type="ORF">HMPREF1541_00423</name>
</gene>
<dbReference type="Pfam" id="PF00106">
    <property type="entry name" value="adh_short"/>
    <property type="match status" value="1"/>
</dbReference>
<evidence type="ECO:0000313" key="6">
    <source>
        <dbReference type="EMBL" id="ETN46239.1"/>
    </source>
</evidence>
<dbReference type="eggNOG" id="KOG1205">
    <property type="taxonomic scope" value="Eukaryota"/>
</dbReference>
<reference evidence="6 7" key="1">
    <citation type="submission" date="2013-03" db="EMBL/GenBank/DDBJ databases">
        <title>The Genome Sequence of Phialophora europaea CBS 101466.</title>
        <authorList>
            <consortium name="The Broad Institute Genomics Platform"/>
            <person name="Cuomo C."/>
            <person name="de Hoog S."/>
            <person name="Gorbushina A."/>
            <person name="Walker B."/>
            <person name="Young S.K."/>
            <person name="Zeng Q."/>
            <person name="Gargeya S."/>
            <person name="Fitzgerald M."/>
            <person name="Haas B."/>
            <person name="Abouelleil A."/>
            <person name="Allen A.W."/>
            <person name="Alvarado L."/>
            <person name="Arachchi H.M."/>
            <person name="Berlin A.M."/>
            <person name="Chapman S.B."/>
            <person name="Gainer-Dewar J."/>
            <person name="Goldberg J."/>
            <person name="Griggs A."/>
            <person name="Gujja S."/>
            <person name="Hansen M."/>
            <person name="Howarth C."/>
            <person name="Imamovic A."/>
            <person name="Ireland A."/>
            <person name="Larimer J."/>
            <person name="McCowan C."/>
            <person name="Murphy C."/>
            <person name="Pearson M."/>
            <person name="Poon T.W."/>
            <person name="Priest M."/>
            <person name="Roberts A."/>
            <person name="Saif S."/>
            <person name="Shea T."/>
            <person name="Sisk P."/>
            <person name="Sykes S."/>
            <person name="Wortman J."/>
            <person name="Nusbaum C."/>
            <person name="Birren B."/>
        </authorList>
    </citation>
    <scope>NUCLEOTIDE SEQUENCE [LARGE SCALE GENOMIC DNA]</scope>
    <source>
        <strain evidence="6 7">CBS 101466</strain>
    </source>
</reference>
<dbReference type="CDD" id="cd05374">
    <property type="entry name" value="17beta-HSD-like_SDR_c"/>
    <property type="match status" value="1"/>
</dbReference>
<dbReference type="Gene3D" id="3.40.50.720">
    <property type="entry name" value="NAD(P)-binding Rossmann-like Domain"/>
    <property type="match status" value="1"/>
</dbReference>
<dbReference type="InterPro" id="IPR051911">
    <property type="entry name" value="SDR_oxidoreductase"/>
</dbReference>
<dbReference type="PROSITE" id="PS00061">
    <property type="entry name" value="ADH_SHORT"/>
    <property type="match status" value="1"/>
</dbReference>
<keyword evidence="3" id="KW-0560">Oxidoreductase</keyword>
<dbReference type="PANTHER" id="PTHR43976:SF16">
    <property type="entry name" value="SHORT-CHAIN DEHYDROGENASE_REDUCTASE FAMILY PROTEIN"/>
    <property type="match status" value="1"/>
</dbReference>
<keyword evidence="7" id="KW-1185">Reference proteome</keyword>
<feature type="domain" description="Ketoreductase" evidence="5">
    <location>
        <begin position="4"/>
        <end position="190"/>
    </location>
</feature>
<dbReference type="InParanoid" id="W2SEA0"/>
<dbReference type="HOGENOM" id="CLU_010194_2_9_1"/>
<dbReference type="InterPro" id="IPR020904">
    <property type="entry name" value="Sc_DH/Rdtase_CS"/>
</dbReference>
<evidence type="ECO:0000259" key="5">
    <source>
        <dbReference type="SMART" id="SM00822"/>
    </source>
</evidence>
<evidence type="ECO:0000313" key="7">
    <source>
        <dbReference type="Proteomes" id="UP000030752"/>
    </source>
</evidence>
<keyword evidence="2" id="KW-0521">NADP</keyword>
<dbReference type="PANTHER" id="PTHR43976">
    <property type="entry name" value="SHORT CHAIN DEHYDROGENASE"/>
    <property type="match status" value="1"/>
</dbReference>
<name>W2SEA0_CYPE1</name>
<dbReference type="RefSeq" id="XP_008710951.1">
    <property type="nucleotide sequence ID" value="XM_008712729.1"/>
</dbReference>
<comment type="similarity">
    <text evidence="1 4">Belongs to the short-chain dehydrogenases/reductases (SDR) family.</text>
</comment>
<organism evidence="6 7">
    <name type="scientific">Cyphellophora europaea (strain CBS 101466)</name>
    <name type="common">Phialophora europaea</name>
    <dbReference type="NCBI Taxonomy" id="1220924"/>
    <lineage>
        <taxon>Eukaryota</taxon>
        <taxon>Fungi</taxon>
        <taxon>Dikarya</taxon>
        <taxon>Ascomycota</taxon>
        <taxon>Pezizomycotina</taxon>
        <taxon>Eurotiomycetes</taxon>
        <taxon>Chaetothyriomycetidae</taxon>
        <taxon>Chaetothyriales</taxon>
        <taxon>Cyphellophoraceae</taxon>
        <taxon>Cyphellophora</taxon>
    </lineage>
</organism>
<dbReference type="InterPro" id="IPR002347">
    <property type="entry name" value="SDR_fam"/>
</dbReference>
<dbReference type="InterPro" id="IPR036291">
    <property type="entry name" value="NAD(P)-bd_dom_sf"/>
</dbReference>
<dbReference type="SMART" id="SM00822">
    <property type="entry name" value="PKS_KR"/>
    <property type="match status" value="1"/>
</dbReference>
<protein>
    <recommendedName>
        <fullName evidence="5">Ketoreductase domain-containing protein</fullName>
    </recommendedName>
</protein>
<dbReference type="VEuPathDB" id="FungiDB:HMPREF1541_00423"/>
<evidence type="ECO:0000256" key="4">
    <source>
        <dbReference type="RuleBase" id="RU000363"/>
    </source>
</evidence>
<evidence type="ECO:0000256" key="3">
    <source>
        <dbReference type="ARBA" id="ARBA00023002"/>
    </source>
</evidence>
<dbReference type="AlphaFoldDB" id="W2SEA0"/>
<accession>W2SEA0</accession>
<proteinExistence type="inferred from homology"/>
<dbReference type="PRINTS" id="PR00080">
    <property type="entry name" value="SDRFAMILY"/>
</dbReference>
<evidence type="ECO:0000256" key="1">
    <source>
        <dbReference type="ARBA" id="ARBA00006484"/>
    </source>
</evidence>
<dbReference type="SUPFAM" id="SSF51735">
    <property type="entry name" value="NAD(P)-binding Rossmann-fold domains"/>
    <property type="match status" value="1"/>
</dbReference>
<dbReference type="GO" id="GO:0016491">
    <property type="term" value="F:oxidoreductase activity"/>
    <property type="evidence" value="ECO:0007669"/>
    <property type="project" value="UniProtKB-KW"/>
</dbReference>